<comment type="similarity">
    <text evidence="2 9">Belongs to the CTP synthase family.</text>
</comment>
<dbReference type="GO" id="GO:0005524">
    <property type="term" value="F:ATP binding"/>
    <property type="evidence" value="ECO:0007669"/>
    <property type="project" value="UniProtKB-KW"/>
</dbReference>
<evidence type="ECO:0000256" key="9">
    <source>
        <dbReference type="RuleBase" id="RU810713"/>
    </source>
</evidence>
<dbReference type="NCBIfam" id="NF003792">
    <property type="entry name" value="PRK05380.1"/>
    <property type="match status" value="1"/>
</dbReference>
<evidence type="ECO:0000313" key="13">
    <source>
        <dbReference type="Proteomes" id="UP000614601"/>
    </source>
</evidence>
<keyword evidence="13" id="KW-1185">Reference proteome</keyword>
<dbReference type="OrthoDB" id="1739076at2759"/>
<keyword evidence="3 9" id="KW-0436">Ligase</keyword>
<sequence length="667" mass="73812">MASTKEVKLILVTGSVISGVGKGVVTSSLGLLLRSKGYRISVIKIDPYLNIDAGTFSPYEHGEVYVLDDGGEVDLDFGNYERFLNLRFNRDNNITTGKIYSMVIDKERKGDYLGKTVQIVPHITDAIIQWVERVAAIPVDGTNDTPDVCIIELGGTVGDIESSVFVKAFGDHFSRPKNRHRLMNVHVSMMVGTEAEPQKTKPMQEGISKVRSFGLTPDLLVVRNKEGLTKAMAEKISDFSQLELYQIVDNKNVSSVYRVPLQMANDGVLDVIIRRLELPSLSHRKVTRPTPTLDQWEILVDLIENASKDVKIALVGKYVNSEDAYKSVKQALSHAGIFCGRNVDIVPVQSEDLEEGTKQNVKDSAWKKLKECSGILVPGGFGERGVEGKIIACKYARENQIPFLGICLGMQCAAVEYARNVCNIDGADSAEFKPNLDFDKQVVIDMPEHAALKHGMGATMRLGRRRSQFLTSESVLKKLYNKLGKVDSHEVDERHRHRFEVNPSLVPTLTEAGLHFVGMGVDETSEGKSHLPATTSSAQLIQLAAFEDSKKDDLLDKVSKLCKRGGDGVTAAAVRMEILELKNHPYYVGVQYHPEYLSDALRPSAPFLGLVLASIGELPRYLKNEYESSVEKLSNVVCNDENALPTLDEHGLKTHKKIPFSKQTTQL</sequence>
<comment type="caution">
    <text evidence="12">The sequence shown here is derived from an EMBL/GenBank/DDBJ whole genome shotgun (WGS) entry which is preliminary data.</text>
</comment>
<keyword evidence="4 9" id="KW-0547">Nucleotide-binding</keyword>
<dbReference type="InterPro" id="IPR017456">
    <property type="entry name" value="CTP_synthase_N"/>
</dbReference>
<dbReference type="GO" id="GO:0003883">
    <property type="term" value="F:CTP synthase activity"/>
    <property type="evidence" value="ECO:0007669"/>
    <property type="project" value="UniProtKB-UniRule"/>
</dbReference>
<feature type="domain" description="CTP synthase N-terminal" evidence="11">
    <location>
        <begin position="8"/>
        <end position="278"/>
    </location>
</feature>
<dbReference type="EMBL" id="CAJFCW020000005">
    <property type="protein sequence ID" value="CAG9120769.1"/>
    <property type="molecule type" value="Genomic_DNA"/>
</dbReference>
<dbReference type="CDD" id="cd01746">
    <property type="entry name" value="GATase1_CTP_Synthase"/>
    <property type="match status" value="1"/>
</dbReference>
<reference evidence="12" key="1">
    <citation type="submission" date="2020-09" db="EMBL/GenBank/DDBJ databases">
        <authorList>
            <person name="Kikuchi T."/>
        </authorList>
    </citation>
    <scope>NUCLEOTIDE SEQUENCE</scope>
    <source>
        <strain evidence="12">SH1</strain>
    </source>
</reference>
<dbReference type="Pfam" id="PF00117">
    <property type="entry name" value="GATase"/>
    <property type="match status" value="1"/>
</dbReference>
<evidence type="ECO:0000256" key="8">
    <source>
        <dbReference type="ARBA" id="ARBA00047781"/>
    </source>
</evidence>
<dbReference type="Proteomes" id="UP000614601">
    <property type="component" value="Unassembled WGS sequence"/>
</dbReference>
<evidence type="ECO:0000259" key="11">
    <source>
        <dbReference type="Pfam" id="PF06418"/>
    </source>
</evidence>
<dbReference type="InterPro" id="IPR033828">
    <property type="entry name" value="GATase1_CTP_Synthase"/>
</dbReference>
<feature type="domain" description="Glutamine amidotransferase" evidence="10">
    <location>
        <begin position="323"/>
        <end position="508"/>
    </location>
</feature>
<comment type="function">
    <text evidence="9">Catalyzes the ATP-dependent amination of UTP to CTP with either L-glutamine or ammonia as the source of nitrogen.</text>
</comment>
<dbReference type="Pfam" id="PF06418">
    <property type="entry name" value="CTP_synth_N"/>
    <property type="match status" value="1"/>
</dbReference>
<comment type="pathway">
    <text evidence="1 9">Pyrimidine metabolism; CTP biosynthesis via de novo pathway; CTP from UDP: step 2/2.</text>
</comment>
<gene>
    <name evidence="12" type="ORF">BOKJ2_LOCUS11539</name>
</gene>
<evidence type="ECO:0000313" key="12">
    <source>
        <dbReference type="EMBL" id="CAD5225359.1"/>
    </source>
</evidence>
<dbReference type="UniPathway" id="UPA00159">
    <property type="reaction ID" value="UER00277"/>
</dbReference>
<dbReference type="GO" id="GO:0019856">
    <property type="term" value="P:pyrimidine nucleobase biosynthetic process"/>
    <property type="evidence" value="ECO:0007669"/>
    <property type="project" value="TreeGrafter"/>
</dbReference>
<evidence type="ECO:0000256" key="5">
    <source>
        <dbReference type="ARBA" id="ARBA00022840"/>
    </source>
</evidence>
<dbReference type="InterPro" id="IPR017926">
    <property type="entry name" value="GATASE"/>
</dbReference>
<dbReference type="NCBIfam" id="TIGR00337">
    <property type="entry name" value="PyrG"/>
    <property type="match status" value="1"/>
</dbReference>
<dbReference type="PROSITE" id="PS51273">
    <property type="entry name" value="GATASE_TYPE_1"/>
    <property type="match status" value="1"/>
</dbReference>
<dbReference type="GO" id="GO:0097268">
    <property type="term" value="C:cytoophidium"/>
    <property type="evidence" value="ECO:0007669"/>
    <property type="project" value="TreeGrafter"/>
</dbReference>
<keyword evidence="5 9" id="KW-0067">ATP-binding</keyword>
<dbReference type="GO" id="GO:0005737">
    <property type="term" value="C:cytoplasm"/>
    <property type="evidence" value="ECO:0007669"/>
    <property type="project" value="TreeGrafter"/>
</dbReference>
<dbReference type="EC" id="6.3.4.2" evidence="9"/>
<evidence type="ECO:0000259" key="10">
    <source>
        <dbReference type="Pfam" id="PF00117"/>
    </source>
</evidence>
<evidence type="ECO:0000256" key="6">
    <source>
        <dbReference type="ARBA" id="ARBA00022962"/>
    </source>
</evidence>
<dbReference type="InterPro" id="IPR004468">
    <property type="entry name" value="CTP_synthase"/>
</dbReference>
<dbReference type="Gene3D" id="3.40.50.300">
    <property type="entry name" value="P-loop containing nucleotide triphosphate hydrolases"/>
    <property type="match status" value="1"/>
</dbReference>
<accession>A0A811LDP7</accession>
<dbReference type="PANTHER" id="PTHR11550">
    <property type="entry name" value="CTP SYNTHASE"/>
    <property type="match status" value="1"/>
</dbReference>
<keyword evidence="6 9" id="KW-0315">Glutamine amidotransferase</keyword>
<dbReference type="CDD" id="cd03113">
    <property type="entry name" value="CTPS_N"/>
    <property type="match status" value="1"/>
</dbReference>
<proteinExistence type="inferred from homology"/>
<dbReference type="SUPFAM" id="SSF52540">
    <property type="entry name" value="P-loop containing nucleoside triphosphate hydrolases"/>
    <property type="match status" value="1"/>
</dbReference>
<protein>
    <recommendedName>
        <fullName evidence="9">CTP synthase</fullName>
        <ecNumber evidence="9">6.3.4.2</ecNumber>
    </recommendedName>
    <alternativeName>
        <fullName evidence="9">UTP--ammonia ligase</fullName>
    </alternativeName>
</protein>
<dbReference type="EMBL" id="CAJFDH010000005">
    <property type="protein sequence ID" value="CAD5225359.1"/>
    <property type="molecule type" value="Genomic_DNA"/>
</dbReference>
<comment type="catalytic activity">
    <reaction evidence="8 9">
        <text>UTP + L-glutamine + ATP + H2O = CTP + L-glutamate + ADP + phosphate + 2 H(+)</text>
        <dbReference type="Rhea" id="RHEA:26426"/>
        <dbReference type="ChEBI" id="CHEBI:15377"/>
        <dbReference type="ChEBI" id="CHEBI:15378"/>
        <dbReference type="ChEBI" id="CHEBI:29985"/>
        <dbReference type="ChEBI" id="CHEBI:30616"/>
        <dbReference type="ChEBI" id="CHEBI:37563"/>
        <dbReference type="ChEBI" id="CHEBI:43474"/>
        <dbReference type="ChEBI" id="CHEBI:46398"/>
        <dbReference type="ChEBI" id="CHEBI:58359"/>
        <dbReference type="ChEBI" id="CHEBI:456216"/>
        <dbReference type="EC" id="6.3.4.2"/>
    </reaction>
</comment>
<dbReference type="AlphaFoldDB" id="A0A811LDP7"/>
<evidence type="ECO:0000256" key="2">
    <source>
        <dbReference type="ARBA" id="ARBA00007533"/>
    </source>
</evidence>
<evidence type="ECO:0000256" key="1">
    <source>
        <dbReference type="ARBA" id="ARBA00005171"/>
    </source>
</evidence>
<evidence type="ECO:0000256" key="4">
    <source>
        <dbReference type="ARBA" id="ARBA00022741"/>
    </source>
</evidence>
<dbReference type="Gene3D" id="3.40.50.880">
    <property type="match status" value="1"/>
</dbReference>
<evidence type="ECO:0000256" key="3">
    <source>
        <dbReference type="ARBA" id="ARBA00022598"/>
    </source>
</evidence>
<dbReference type="SUPFAM" id="SSF52317">
    <property type="entry name" value="Class I glutamine amidotransferase-like"/>
    <property type="match status" value="2"/>
</dbReference>
<dbReference type="FunFam" id="3.40.50.300:FF:000207">
    <property type="entry name" value="CTP synthase"/>
    <property type="match status" value="1"/>
</dbReference>
<dbReference type="GO" id="GO:0044210">
    <property type="term" value="P:'de novo' CTP biosynthetic process"/>
    <property type="evidence" value="ECO:0007669"/>
    <property type="project" value="UniProtKB-UniRule"/>
</dbReference>
<evidence type="ECO:0000256" key="7">
    <source>
        <dbReference type="ARBA" id="ARBA00022975"/>
    </source>
</evidence>
<keyword evidence="7 9" id="KW-0665">Pyrimidine biosynthesis</keyword>
<name>A0A811LDP7_9BILA</name>
<organism evidence="12 13">
    <name type="scientific">Bursaphelenchus okinawaensis</name>
    <dbReference type="NCBI Taxonomy" id="465554"/>
    <lineage>
        <taxon>Eukaryota</taxon>
        <taxon>Metazoa</taxon>
        <taxon>Ecdysozoa</taxon>
        <taxon>Nematoda</taxon>
        <taxon>Chromadorea</taxon>
        <taxon>Rhabditida</taxon>
        <taxon>Tylenchina</taxon>
        <taxon>Tylenchomorpha</taxon>
        <taxon>Aphelenchoidea</taxon>
        <taxon>Aphelenchoididae</taxon>
        <taxon>Bursaphelenchus</taxon>
    </lineage>
</organism>
<dbReference type="InterPro" id="IPR029062">
    <property type="entry name" value="Class_I_gatase-like"/>
</dbReference>
<dbReference type="PANTHER" id="PTHR11550:SF0">
    <property type="entry name" value="CTP SYNTHASE-RELATED"/>
    <property type="match status" value="1"/>
</dbReference>
<dbReference type="Proteomes" id="UP000783686">
    <property type="component" value="Unassembled WGS sequence"/>
</dbReference>
<dbReference type="InterPro" id="IPR027417">
    <property type="entry name" value="P-loop_NTPase"/>
</dbReference>
<dbReference type="GO" id="GO:0042802">
    <property type="term" value="F:identical protein binding"/>
    <property type="evidence" value="ECO:0007669"/>
    <property type="project" value="TreeGrafter"/>
</dbReference>